<dbReference type="InterPro" id="IPR029058">
    <property type="entry name" value="AB_hydrolase_fold"/>
</dbReference>
<dbReference type="EMBL" id="CAJOBC010007983">
    <property type="protein sequence ID" value="CAF3949117.1"/>
    <property type="molecule type" value="Genomic_DNA"/>
</dbReference>
<dbReference type="AlphaFoldDB" id="A0A814V8R8"/>
<dbReference type="Pfam" id="PF01738">
    <property type="entry name" value="DLH"/>
    <property type="match status" value="1"/>
</dbReference>
<dbReference type="PANTHER" id="PTHR17630">
    <property type="entry name" value="DIENELACTONE HYDROLASE"/>
    <property type="match status" value="1"/>
</dbReference>
<dbReference type="EMBL" id="CAJNOQ010007983">
    <property type="protein sequence ID" value="CAF1184854.1"/>
    <property type="molecule type" value="Genomic_DNA"/>
</dbReference>
<reference evidence="3" key="1">
    <citation type="submission" date="2021-02" db="EMBL/GenBank/DDBJ databases">
        <authorList>
            <person name="Nowell W R."/>
        </authorList>
    </citation>
    <scope>NUCLEOTIDE SEQUENCE</scope>
</reference>
<proteinExistence type="predicted"/>
<dbReference type="SUPFAM" id="SSF53474">
    <property type="entry name" value="alpha/beta-Hydrolases"/>
    <property type="match status" value="1"/>
</dbReference>
<feature type="region of interest" description="Disordered" evidence="1">
    <location>
        <begin position="1"/>
        <end position="20"/>
    </location>
</feature>
<keyword evidence="5" id="KW-1185">Reference proteome</keyword>
<evidence type="ECO:0000313" key="5">
    <source>
        <dbReference type="Proteomes" id="UP000663829"/>
    </source>
</evidence>
<dbReference type="Proteomes" id="UP000663829">
    <property type="component" value="Unassembled WGS sequence"/>
</dbReference>
<protein>
    <recommendedName>
        <fullName evidence="2">Dienelactone hydrolase domain-containing protein</fullName>
    </recommendedName>
</protein>
<name>A0A814V8R8_9BILA</name>
<evidence type="ECO:0000259" key="2">
    <source>
        <dbReference type="Pfam" id="PF01738"/>
    </source>
</evidence>
<evidence type="ECO:0000256" key="1">
    <source>
        <dbReference type="SAM" id="MobiDB-lite"/>
    </source>
</evidence>
<organism evidence="3 5">
    <name type="scientific">Didymodactylos carnosus</name>
    <dbReference type="NCBI Taxonomy" id="1234261"/>
    <lineage>
        <taxon>Eukaryota</taxon>
        <taxon>Metazoa</taxon>
        <taxon>Spiralia</taxon>
        <taxon>Gnathifera</taxon>
        <taxon>Rotifera</taxon>
        <taxon>Eurotatoria</taxon>
        <taxon>Bdelloidea</taxon>
        <taxon>Philodinida</taxon>
        <taxon>Philodinidae</taxon>
        <taxon>Didymodactylos</taxon>
    </lineage>
</organism>
<dbReference type="OrthoDB" id="17560at2759"/>
<dbReference type="InterPro" id="IPR002925">
    <property type="entry name" value="Dienelactn_hydro"/>
</dbReference>
<feature type="domain" description="Dienelactone hydrolase" evidence="2">
    <location>
        <begin position="32"/>
        <end position="236"/>
    </location>
</feature>
<gene>
    <name evidence="3" type="ORF">GPM918_LOCUS22893</name>
    <name evidence="4" type="ORF">SRO942_LOCUS22891</name>
</gene>
<dbReference type="Gene3D" id="3.40.50.1820">
    <property type="entry name" value="alpha/beta hydrolase"/>
    <property type="match status" value="1"/>
</dbReference>
<dbReference type="Proteomes" id="UP000681722">
    <property type="component" value="Unassembled WGS sequence"/>
</dbReference>
<accession>A0A814V8R8</accession>
<evidence type="ECO:0000313" key="4">
    <source>
        <dbReference type="EMBL" id="CAF3949117.1"/>
    </source>
</evidence>
<evidence type="ECO:0000313" key="3">
    <source>
        <dbReference type="EMBL" id="CAF1184854.1"/>
    </source>
</evidence>
<dbReference type="GO" id="GO:0016787">
    <property type="term" value="F:hydrolase activity"/>
    <property type="evidence" value="ECO:0007669"/>
    <property type="project" value="InterPro"/>
</dbReference>
<sequence length="238" mass="26274">MSGPCCVDPGAKQSHSAQGHEETVAGFNTYKTGQGNSVIVMFTDVFGHSFINTRKAADTFAQATGTTVLIPDFFKDDPMDPNESNLFDKLPGWLKQHPVDEVCASSDKFISTIKGHYDSIQVIGFCYGAKPVVHLISQAELTSVVKAAVVAHPSFLVREEATQIKRPILFLCAENDQLFTPDIREHFEKTLAPTGLATFINYPGMYHGFVIRPDGSEQADQQRDKAIQDAIKYFKKNV</sequence>
<dbReference type="PANTHER" id="PTHR17630:SF44">
    <property type="entry name" value="PROTEIN AIM2"/>
    <property type="match status" value="1"/>
</dbReference>
<comment type="caution">
    <text evidence="3">The sequence shown here is derived from an EMBL/GenBank/DDBJ whole genome shotgun (WGS) entry which is preliminary data.</text>
</comment>